<accession>A0A6A4W632</accession>
<reference evidence="1 2" key="1">
    <citation type="submission" date="2019-07" db="EMBL/GenBank/DDBJ databases">
        <title>Draft genome assembly of a fouling barnacle, Amphibalanus amphitrite (Darwin, 1854): The first reference genome for Thecostraca.</title>
        <authorList>
            <person name="Kim W."/>
        </authorList>
    </citation>
    <scope>NUCLEOTIDE SEQUENCE [LARGE SCALE GENOMIC DNA]</scope>
    <source>
        <strain evidence="1">SNU_AA5</strain>
        <tissue evidence="1">Soma without cirri and trophi</tissue>
    </source>
</reference>
<dbReference type="Proteomes" id="UP000440578">
    <property type="component" value="Unassembled WGS sequence"/>
</dbReference>
<organism evidence="1 2">
    <name type="scientific">Amphibalanus amphitrite</name>
    <name type="common">Striped barnacle</name>
    <name type="synonym">Balanus amphitrite</name>
    <dbReference type="NCBI Taxonomy" id="1232801"/>
    <lineage>
        <taxon>Eukaryota</taxon>
        <taxon>Metazoa</taxon>
        <taxon>Ecdysozoa</taxon>
        <taxon>Arthropoda</taxon>
        <taxon>Crustacea</taxon>
        <taxon>Multicrustacea</taxon>
        <taxon>Cirripedia</taxon>
        <taxon>Thoracica</taxon>
        <taxon>Thoracicalcarea</taxon>
        <taxon>Balanomorpha</taxon>
        <taxon>Balanoidea</taxon>
        <taxon>Balanidae</taxon>
        <taxon>Amphibalaninae</taxon>
        <taxon>Amphibalanus</taxon>
    </lineage>
</organism>
<gene>
    <name evidence="1" type="ORF">FJT64_005067</name>
</gene>
<sequence length="448" mass="46870">MCNDCICVPGKMAKVLMLNLQKLALTNLTADVEAFLAEGPDYAALYGALRTAAGQLQHRAAQLSAEQQLQLLAASDRCCAAVTAVPEDLVIKFCDQVYFFTYTCALKEHHELVLSFAGHLDRLLPSDPTATPAAPVFLNHSNLLLKTAYQARSAPLAAGLLRASLRNLLLSRPGADKLSQTAHQVAEWGRSRPAAAAAGLPEQLLTLADSAPAEHAPLVALTAARLACCGALPSAAFTAHLRRLAAHCRPLRLVAAVFGALAGPGEGGEAAEVEDVAGEELAGEALYTVYYLLQQLTATSGTSRPAVSAELARRACDAARLMTVCPLPPRVPLSVAVRACSCAHTLLVEVARSSPAPAALATAALSLLRAVTPLGERLSEEERARWSAVLVTFSGNLGVVGMRAGHDDEGMEALSTFLECAATAADPGEVKVRTTTPGTGRVRAQHVG</sequence>
<dbReference type="EMBL" id="VIIS01001486">
    <property type="protein sequence ID" value="KAF0297468.1"/>
    <property type="molecule type" value="Genomic_DNA"/>
</dbReference>
<proteinExistence type="predicted"/>
<evidence type="ECO:0000313" key="2">
    <source>
        <dbReference type="Proteomes" id="UP000440578"/>
    </source>
</evidence>
<dbReference type="OrthoDB" id="6400680at2759"/>
<comment type="caution">
    <text evidence="1">The sequence shown here is derived from an EMBL/GenBank/DDBJ whole genome shotgun (WGS) entry which is preliminary data.</text>
</comment>
<protein>
    <submittedName>
        <fullName evidence="1">Uncharacterized protein</fullName>
    </submittedName>
</protein>
<evidence type="ECO:0000313" key="1">
    <source>
        <dbReference type="EMBL" id="KAF0297468.1"/>
    </source>
</evidence>
<dbReference type="AlphaFoldDB" id="A0A6A4W632"/>
<name>A0A6A4W632_AMPAM</name>
<keyword evidence="2" id="KW-1185">Reference proteome</keyword>